<evidence type="ECO:0000256" key="2">
    <source>
        <dbReference type="ARBA" id="ARBA00023125"/>
    </source>
</evidence>
<keyword evidence="1" id="KW-0805">Transcription regulation</keyword>
<dbReference type="PANTHER" id="PTHR46796:SF10">
    <property type="entry name" value="TRANSCRIPTIONAL ACTIVATOR FEAR"/>
    <property type="match status" value="1"/>
</dbReference>
<dbReference type="Proteomes" id="UP001202117">
    <property type="component" value="Unassembled WGS sequence"/>
</dbReference>
<dbReference type="InterPro" id="IPR050204">
    <property type="entry name" value="AraC_XylS_family_regulators"/>
</dbReference>
<dbReference type="PANTHER" id="PTHR46796">
    <property type="entry name" value="HTH-TYPE TRANSCRIPTIONAL ACTIVATOR RHAS-RELATED"/>
    <property type="match status" value="1"/>
</dbReference>
<protein>
    <submittedName>
        <fullName evidence="6">AraC family transcriptional regulator</fullName>
    </submittedName>
</protein>
<dbReference type="RefSeq" id="WP_110285468.1">
    <property type="nucleotide sequence ID" value="NZ_JAKVPY010000017.1"/>
</dbReference>
<dbReference type="Pfam" id="PF12833">
    <property type="entry name" value="HTH_18"/>
    <property type="match status" value="1"/>
</dbReference>
<evidence type="ECO:0000256" key="3">
    <source>
        <dbReference type="ARBA" id="ARBA00023163"/>
    </source>
</evidence>
<feature type="domain" description="HTH araC/xylS-type" evidence="5">
    <location>
        <begin position="164"/>
        <end position="262"/>
    </location>
</feature>
<dbReference type="PROSITE" id="PS00041">
    <property type="entry name" value="HTH_ARAC_FAMILY_1"/>
    <property type="match status" value="1"/>
</dbReference>
<dbReference type="SUPFAM" id="SSF46689">
    <property type="entry name" value="Homeodomain-like"/>
    <property type="match status" value="1"/>
</dbReference>
<dbReference type="InterPro" id="IPR018060">
    <property type="entry name" value="HTH_AraC"/>
</dbReference>
<dbReference type="PRINTS" id="PR00032">
    <property type="entry name" value="HTHARAC"/>
</dbReference>
<evidence type="ECO:0000259" key="5">
    <source>
        <dbReference type="PROSITE" id="PS01124"/>
    </source>
</evidence>
<name>A0ABS9RWM2_9GAMM</name>
<feature type="compositionally biased region" description="Basic and acidic residues" evidence="4">
    <location>
        <begin position="257"/>
        <end position="270"/>
    </location>
</feature>
<keyword evidence="7" id="KW-1185">Reference proteome</keyword>
<organism evidence="6 7">
    <name type="scientific">Halomonas flagellata</name>
    <dbReference type="NCBI Taxonomy" id="2920385"/>
    <lineage>
        <taxon>Bacteria</taxon>
        <taxon>Pseudomonadati</taxon>
        <taxon>Pseudomonadota</taxon>
        <taxon>Gammaproteobacteria</taxon>
        <taxon>Oceanospirillales</taxon>
        <taxon>Halomonadaceae</taxon>
        <taxon>Halomonas</taxon>
    </lineage>
</organism>
<dbReference type="InterPro" id="IPR020449">
    <property type="entry name" value="Tscrpt_reg_AraC-type_HTH"/>
</dbReference>
<proteinExistence type="predicted"/>
<gene>
    <name evidence="6" type="ORF">MKP05_14120</name>
</gene>
<keyword evidence="3" id="KW-0804">Transcription</keyword>
<evidence type="ECO:0000256" key="4">
    <source>
        <dbReference type="SAM" id="MobiDB-lite"/>
    </source>
</evidence>
<dbReference type="InterPro" id="IPR009057">
    <property type="entry name" value="Homeodomain-like_sf"/>
</dbReference>
<dbReference type="Gene3D" id="1.10.10.60">
    <property type="entry name" value="Homeodomain-like"/>
    <property type="match status" value="1"/>
</dbReference>
<reference evidence="6 7" key="1">
    <citation type="submission" date="2022-02" db="EMBL/GenBank/DDBJ databases">
        <title>Halomonas fukangensis sp. nov., a halophilic bacterium isolated from a bulk soil of Kalidium foliatum at Fukang.</title>
        <authorList>
            <person name="Huang Y."/>
        </authorList>
    </citation>
    <scope>NUCLEOTIDE SEQUENCE [LARGE SCALE GENOMIC DNA]</scope>
    <source>
        <strain evidence="6 7">EGI 63088</strain>
    </source>
</reference>
<evidence type="ECO:0000256" key="1">
    <source>
        <dbReference type="ARBA" id="ARBA00023015"/>
    </source>
</evidence>
<sequence>MSQTLARCNRIARHSGEHCHSYPQLLLGWRGVLDIEFSPGGEHLELGRAAILPPSEHHLFRGGDDSCEILVIDLDTDDPCLASLEQSCALQLRESLFATPKTLSLPPTLIPMVELATRQLKADKSTAQSALLNHQLAILFVSQLSELLALGHTETRGQGRLSATLLDSLIDERLTTPPDNQLLADACHLSQSQLHLLCLRDFGVTPQQYVMNRRLRWARFWLRETPRRVSEIAFDLGFSGVSSFSRAYRRRMGYSPSEERRSAMHPDRCNADTLPGRMPSA</sequence>
<keyword evidence="2" id="KW-0238">DNA-binding</keyword>
<dbReference type="EMBL" id="JAKVPY010000017">
    <property type="protein sequence ID" value="MCH4564247.1"/>
    <property type="molecule type" value="Genomic_DNA"/>
</dbReference>
<evidence type="ECO:0000313" key="7">
    <source>
        <dbReference type="Proteomes" id="UP001202117"/>
    </source>
</evidence>
<dbReference type="InterPro" id="IPR018062">
    <property type="entry name" value="HTH_AraC-typ_CS"/>
</dbReference>
<comment type="caution">
    <text evidence="6">The sequence shown here is derived from an EMBL/GenBank/DDBJ whole genome shotgun (WGS) entry which is preliminary data.</text>
</comment>
<evidence type="ECO:0000313" key="6">
    <source>
        <dbReference type="EMBL" id="MCH4564247.1"/>
    </source>
</evidence>
<feature type="region of interest" description="Disordered" evidence="4">
    <location>
        <begin position="255"/>
        <end position="281"/>
    </location>
</feature>
<dbReference type="SMART" id="SM00342">
    <property type="entry name" value="HTH_ARAC"/>
    <property type="match status" value="1"/>
</dbReference>
<dbReference type="PROSITE" id="PS01124">
    <property type="entry name" value="HTH_ARAC_FAMILY_2"/>
    <property type="match status" value="1"/>
</dbReference>
<accession>A0ABS9RWM2</accession>